<evidence type="ECO:0000256" key="2">
    <source>
        <dbReference type="ARBA" id="ARBA00010617"/>
    </source>
</evidence>
<keyword evidence="4" id="KW-0408">Iron</keyword>
<dbReference type="Gene3D" id="1.10.630.10">
    <property type="entry name" value="Cytochrome P450"/>
    <property type="match status" value="1"/>
</dbReference>
<comment type="caution">
    <text evidence="6">The sequence shown here is derived from an EMBL/GenBank/DDBJ whole genome shotgun (WGS) entry which is preliminary data.</text>
</comment>
<evidence type="ECO:0000313" key="7">
    <source>
        <dbReference type="Proteomes" id="UP001521116"/>
    </source>
</evidence>
<dbReference type="CDD" id="cd00302">
    <property type="entry name" value="cytochrome_P450"/>
    <property type="match status" value="1"/>
</dbReference>
<evidence type="ECO:0000256" key="5">
    <source>
        <dbReference type="SAM" id="Phobius"/>
    </source>
</evidence>
<dbReference type="PANTHER" id="PTHR24305">
    <property type="entry name" value="CYTOCHROME P450"/>
    <property type="match status" value="1"/>
</dbReference>
<reference evidence="6 7" key="1">
    <citation type="submission" date="2024-02" db="EMBL/GenBank/DDBJ databases">
        <title>De novo assembly and annotation of 12 fungi associated with fruit tree decline syndrome in Ontario, Canada.</title>
        <authorList>
            <person name="Sulman M."/>
            <person name="Ellouze W."/>
            <person name="Ilyukhin E."/>
        </authorList>
    </citation>
    <scope>NUCLEOTIDE SEQUENCE [LARGE SCALE GENOMIC DNA]</scope>
    <source>
        <strain evidence="6 7">M1-105</strain>
    </source>
</reference>
<dbReference type="PRINTS" id="PR00465">
    <property type="entry name" value="EP450IV"/>
</dbReference>
<keyword evidence="5" id="KW-1133">Transmembrane helix</keyword>
<dbReference type="Proteomes" id="UP001521116">
    <property type="component" value="Unassembled WGS sequence"/>
</dbReference>
<dbReference type="Pfam" id="PF00067">
    <property type="entry name" value="p450"/>
    <property type="match status" value="1"/>
</dbReference>
<keyword evidence="7" id="KW-1185">Reference proteome</keyword>
<comment type="similarity">
    <text evidence="2">Belongs to the cytochrome P450 family.</text>
</comment>
<dbReference type="EMBL" id="JAJVDC020000294">
    <property type="protein sequence ID" value="KAL1615815.1"/>
    <property type="molecule type" value="Genomic_DNA"/>
</dbReference>
<sequence length="569" mass="63094">MGLIRSHATQNEMTTVNVFLLGLGESSAQPFQLDAFKSLDDLLAAVVKRFNILAQKADTALYQGSKKLQHLQEIKDGPLGVAIGGHGVRDPQGPAGIPFFGNYFDIYPDHVGNYRRLFETYGGVIKVHNNGRTFYLTNDPEVARLVFRDGDYFTKAPSSPGHPLHGIEDPSALFLCDTEAPAWKEAHKFLPPSMSPKAMRHHLPIITAAVTTSFNVLDQTEDLGQAFNVFKYAGKLASQVSAKLVLGVDLHQFDSVDSPLHRMMALVERAVLLNTRLQVRGKLYSYLPFGDPAQLRQSLKEVYGYIDQAILDCDRDNVTDLPLQAAAVESTCLVDYMLRATDGSGKKMTSRNVRGNVLVLLGAGFITSSAFLSWLIYSLVAYPGMQERLLLELVDHGAAPGKQWTYEEIHALPFLDAFVKETQRVHSPSFQPARNTRQDVVLPGGYRLPKGAVIIPSLPHLHTNPDHWSDPYRFDPDRWSTDRVRGRHRSAYVPFAAGARGCIGFNAALLEAKVAVAELVYRYAFFDASEAAIEYDPEFNNIRPSNFYAKVVRRTSWPAPSALGMSVLS</sequence>
<keyword evidence="5" id="KW-0472">Membrane</keyword>
<keyword evidence="3" id="KW-0479">Metal-binding</keyword>
<dbReference type="InterPro" id="IPR036396">
    <property type="entry name" value="Cyt_P450_sf"/>
</dbReference>
<dbReference type="InterPro" id="IPR050121">
    <property type="entry name" value="Cytochrome_P450_monoxygenase"/>
</dbReference>
<name>A0ABR3SBK4_9PEZI</name>
<gene>
    <name evidence="6" type="ORF">SLS56_011681</name>
</gene>
<evidence type="ECO:0008006" key="8">
    <source>
        <dbReference type="Google" id="ProtNLM"/>
    </source>
</evidence>
<comment type="cofactor">
    <cofactor evidence="1">
        <name>heme</name>
        <dbReference type="ChEBI" id="CHEBI:30413"/>
    </cofactor>
</comment>
<organism evidence="6 7">
    <name type="scientific">Neofusicoccum ribis</name>
    <dbReference type="NCBI Taxonomy" id="45134"/>
    <lineage>
        <taxon>Eukaryota</taxon>
        <taxon>Fungi</taxon>
        <taxon>Dikarya</taxon>
        <taxon>Ascomycota</taxon>
        <taxon>Pezizomycotina</taxon>
        <taxon>Dothideomycetes</taxon>
        <taxon>Dothideomycetes incertae sedis</taxon>
        <taxon>Botryosphaeriales</taxon>
        <taxon>Botryosphaeriaceae</taxon>
        <taxon>Neofusicoccum</taxon>
    </lineage>
</organism>
<evidence type="ECO:0000256" key="1">
    <source>
        <dbReference type="ARBA" id="ARBA00001971"/>
    </source>
</evidence>
<dbReference type="InterPro" id="IPR001128">
    <property type="entry name" value="Cyt_P450"/>
</dbReference>
<evidence type="ECO:0000256" key="4">
    <source>
        <dbReference type="ARBA" id="ARBA00023004"/>
    </source>
</evidence>
<feature type="transmembrane region" description="Helical" evidence="5">
    <location>
        <begin position="357"/>
        <end position="380"/>
    </location>
</feature>
<proteinExistence type="inferred from homology"/>
<dbReference type="InterPro" id="IPR002403">
    <property type="entry name" value="Cyt_P450_E_grp-IV"/>
</dbReference>
<protein>
    <recommendedName>
        <fullName evidence="8">Cytochrome P450</fullName>
    </recommendedName>
</protein>
<evidence type="ECO:0000256" key="3">
    <source>
        <dbReference type="ARBA" id="ARBA00022723"/>
    </source>
</evidence>
<dbReference type="PRINTS" id="PR00385">
    <property type="entry name" value="P450"/>
</dbReference>
<keyword evidence="5" id="KW-0812">Transmembrane</keyword>
<accession>A0ABR3SBK4</accession>
<dbReference type="PANTHER" id="PTHR24305:SF87">
    <property type="entry name" value="CYTOCHROME P450 MONOOXYGENASE ALND-RELATED"/>
    <property type="match status" value="1"/>
</dbReference>
<dbReference type="SUPFAM" id="SSF48264">
    <property type="entry name" value="Cytochrome P450"/>
    <property type="match status" value="1"/>
</dbReference>
<evidence type="ECO:0000313" key="6">
    <source>
        <dbReference type="EMBL" id="KAL1615815.1"/>
    </source>
</evidence>